<dbReference type="GO" id="GO:0005385">
    <property type="term" value="F:zinc ion transmembrane transporter activity"/>
    <property type="evidence" value="ECO:0007669"/>
    <property type="project" value="TreeGrafter"/>
</dbReference>
<evidence type="ECO:0008006" key="7">
    <source>
        <dbReference type="Google" id="ProtNLM"/>
    </source>
</evidence>
<feature type="transmembrane region" description="Helical" evidence="5">
    <location>
        <begin position="23"/>
        <end position="43"/>
    </location>
</feature>
<dbReference type="InterPro" id="IPR003689">
    <property type="entry name" value="ZIP"/>
</dbReference>
<dbReference type="Pfam" id="PF02535">
    <property type="entry name" value="Zip"/>
    <property type="match status" value="1"/>
</dbReference>
<feature type="transmembrane region" description="Helical" evidence="5">
    <location>
        <begin position="64"/>
        <end position="87"/>
    </location>
</feature>
<evidence type="ECO:0000313" key="6">
    <source>
        <dbReference type="EMBL" id="GAH81030.1"/>
    </source>
</evidence>
<keyword evidence="3 5" id="KW-1133">Transmembrane helix</keyword>
<organism evidence="6">
    <name type="scientific">marine sediment metagenome</name>
    <dbReference type="NCBI Taxonomy" id="412755"/>
    <lineage>
        <taxon>unclassified sequences</taxon>
        <taxon>metagenomes</taxon>
        <taxon>ecological metagenomes</taxon>
    </lineage>
</organism>
<evidence type="ECO:0000256" key="3">
    <source>
        <dbReference type="ARBA" id="ARBA00022989"/>
    </source>
</evidence>
<gene>
    <name evidence="6" type="ORF">S03H2_64737</name>
</gene>
<dbReference type="PANTHER" id="PTHR11040">
    <property type="entry name" value="ZINC/IRON TRANSPORTER"/>
    <property type="match status" value="1"/>
</dbReference>
<evidence type="ECO:0000256" key="1">
    <source>
        <dbReference type="ARBA" id="ARBA00004141"/>
    </source>
</evidence>
<keyword evidence="2 5" id="KW-0812">Transmembrane</keyword>
<feature type="transmembrane region" description="Helical" evidence="5">
    <location>
        <begin position="155"/>
        <end position="176"/>
    </location>
</feature>
<accession>X1JHR0</accession>
<dbReference type="PANTHER" id="PTHR11040:SF205">
    <property type="entry name" value="ZINC TRANSPORTER ZUPT"/>
    <property type="match status" value="1"/>
</dbReference>
<dbReference type="EMBL" id="BARU01042084">
    <property type="protein sequence ID" value="GAH81030.1"/>
    <property type="molecule type" value="Genomic_DNA"/>
</dbReference>
<dbReference type="GO" id="GO:0016020">
    <property type="term" value="C:membrane"/>
    <property type="evidence" value="ECO:0007669"/>
    <property type="project" value="UniProtKB-SubCell"/>
</dbReference>
<comment type="subcellular location">
    <subcellularLocation>
        <location evidence="1">Membrane</location>
        <topology evidence="1">Multi-pass membrane protein</topology>
    </subcellularLocation>
</comment>
<proteinExistence type="predicted"/>
<feature type="transmembrane region" description="Helical" evidence="5">
    <location>
        <begin position="188"/>
        <end position="206"/>
    </location>
</feature>
<name>X1JHR0_9ZZZZ</name>
<evidence type="ECO:0000256" key="4">
    <source>
        <dbReference type="ARBA" id="ARBA00023136"/>
    </source>
</evidence>
<evidence type="ECO:0000256" key="2">
    <source>
        <dbReference type="ARBA" id="ARBA00022692"/>
    </source>
</evidence>
<reference evidence="6" key="1">
    <citation type="journal article" date="2014" name="Front. Microbiol.">
        <title>High frequency of phylogenetically diverse reductive dehalogenase-homologous genes in deep subseafloor sedimentary metagenomes.</title>
        <authorList>
            <person name="Kawai M."/>
            <person name="Futagami T."/>
            <person name="Toyoda A."/>
            <person name="Takaki Y."/>
            <person name="Nishi S."/>
            <person name="Hori S."/>
            <person name="Arai W."/>
            <person name="Tsubouchi T."/>
            <person name="Morono Y."/>
            <person name="Uchiyama I."/>
            <person name="Ito T."/>
            <person name="Fujiyama A."/>
            <person name="Inagaki F."/>
            <person name="Takami H."/>
        </authorList>
    </citation>
    <scope>NUCLEOTIDE SEQUENCE</scope>
    <source>
        <strain evidence="6">Expedition CK06-06</strain>
    </source>
</reference>
<protein>
    <recommendedName>
        <fullName evidence="7">Zinc transporter ZupT</fullName>
    </recommendedName>
</protein>
<dbReference type="AlphaFoldDB" id="X1JHR0"/>
<evidence type="ECO:0000256" key="5">
    <source>
        <dbReference type="SAM" id="Phobius"/>
    </source>
</evidence>
<sequence>ILISFVELLQQGIESLGFFNGHLWFFIGMIIMFAVDLGISHRYEFEDSLKKGQNEKKEPKLEKTSLLIALGIFIHNFPEGMATFAGTLKDIELGFLLMVAIALHNIPEGIAVAVPVYQSTKSSKKAFLWSFLSGVSEPIGALIAGLILLPFLNDFILGIMLSIVGGFMVFISLDELLPVSRSFGKEHFSIIGIIAGMIVMALSLSLL</sequence>
<keyword evidence="4 5" id="KW-0472">Membrane</keyword>
<feature type="non-terminal residue" evidence="6">
    <location>
        <position position="1"/>
    </location>
</feature>
<feature type="transmembrane region" description="Helical" evidence="5">
    <location>
        <begin position="126"/>
        <end position="149"/>
    </location>
</feature>
<feature type="transmembrane region" description="Helical" evidence="5">
    <location>
        <begin position="93"/>
        <end position="114"/>
    </location>
</feature>
<comment type="caution">
    <text evidence="6">The sequence shown here is derived from an EMBL/GenBank/DDBJ whole genome shotgun (WGS) entry which is preliminary data.</text>
</comment>